<dbReference type="PANTHER" id="PTHR21299:SF2">
    <property type="entry name" value="CYTIDYLATE KINASE"/>
    <property type="match status" value="1"/>
</dbReference>
<dbReference type="RefSeq" id="WP_144279544.1">
    <property type="nucleotide sequence ID" value="NZ_CP041730.1"/>
</dbReference>
<comment type="similarity">
    <text evidence="1 8">Belongs to the cytidylate kinase family. Type 1 subfamily.</text>
</comment>
<dbReference type="GO" id="GO:0036430">
    <property type="term" value="F:CMP kinase activity"/>
    <property type="evidence" value="ECO:0007669"/>
    <property type="project" value="RHEA"/>
</dbReference>
<evidence type="ECO:0000256" key="2">
    <source>
        <dbReference type="ARBA" id="ARBA00022679"/>
    </source>
</evidence>
<dbReference type="Gene3D" id="3.40.50.300">
    <property type="entry name" value="P-loop containing nucleotide triphosphate hydrolases"/>
    <property type="match status" value="1"/>
</dbReference>
<dbReference type="PANTHER" id="PTHR21299">
    <property type="entry name" value="CYTIDYLATE KINASE/PANTOATE-BETA-ALANINE LIGASE"/>
    <property type="match status" value="1"/>
</dbReference>
<dbReference type="KEGG" id="cari:FNU76_18400"/>
<feature type="domain" description="Cytidylate kinase" evidence="9">
    <location>
        <begin position="9"/>
        <end position="216"/>
    </location>
</feature>
<evidence type="ECO:0000256" key="1">
    <source>
        <dbReference type="ARBA" id="ARBA00009427"/>
    </source>
</evidence>
<comment type="catalytic activity">
    <reaction evidence="7 8">
        <text>CMP + ATP = CDP + ADP</text>
        <dbReference type="Rhea" id="RHEA:11600"/>
        <dbReference type="ChEBI" id="CHEBI:30616"/>
        <dbReference type="ChEBI" id="CHEBI:58069"/>
        <dbReference type="ChEBI" id="CHEBI:60377"/>
        <dbReference type="ChEBI" id="CHEBI:456216"/>
        <dbReference type="EC" id="2.7.4.25"/>
    </reaction>
</comment>
<name>A0A516SJ35_9NEIS</name>
<proteinExistence type="inferred from homology"/>
<dbReference type="Pfam" id="PF02224">
    <property type="entry name" value="Cytidylate_kin"/>
    <property type="match status" value="1"/>
</dbReference>
<dbReference type="InterPro" id="IPR011994">
    <property type="entry name" value="Cytidylate_kinase_dom"/>
</dbReference>
<dbReference type="GO" id="GO:0005524">
    <property type="term" value="F:ATP binding"/>
    <property type="evidence" value="ECO:0007669"/>
    <property type="project" value="UniProtKB-UniRule"/>
</dbReference>
<evidence type="ECO:0000313" key="11">
    <source>
        <dbReference type="Proteomes" id="UP000317550"/>
    </source>
</evidence>
<evidence type="ECO:0000256" key="6">
    <source>
        <dbReference type="ARBA" id="ARBA00047615"/>
    </source>
</evidence>
<keyword evidence="3 8" id="KW-0547">Nucleotide-binding</keyword>
<dbReference type="NCBIfam" id="TIGR00017">
    <property type="entry name" value="cmk"/>
    <property type="match status" value="1"/>
</dbReference>
<evidence type="ECO:0000259" key="9">
    <source>
        <dbReference type="Pfam" id="PF02224"/>
    </source>
</evidence>
<dbReference type="HAMAP" id="MF_00238">
    <property type="entry name" value="Cytidyl_kinase_type1"/>
    <property type="match status" value="1"/>
</dbReference>
<keyword evidence="4 8" id="KW-0418">Kinase</keyword>
<feature type="binding site" evidence="8">
    <location>
        <begin position="13"/>
        <end position="21"/>
    </location>
    <ligand>
        <name>ATP</name>
        <dbReference type="ChEBI" id="CHEBI:30616"/>
    </ligand>
</feature>
<dbReference type="AlphaFoldDB" id="A0A516SJ35"/>
<gene>
    <name evidence="8" type="primary">cmk</name>
    <name evidence="10" type="ORF">FNU76_18400</name>
</gene>
<protein>
    <recommendedName>
        <fullName evidence="8">Cytidylate kinase</fullName>
        <shortName evidence="8">CK</shortName>
        <ecNumber evidence="8">2.7.4.25</ecNumber>
    </recommendedName>
    <alternativeName>
        <fullName evidence="8">Cytidine monophosphate kinase</fullName>
        <shortName evidence="8">CMP kinase</shortName>
    </alternativeName>
</protein>
<comment type="subcellular location">
    <subcellularLocation>
        <location evidence="8">Cytoplasm</location>
    </subcellularLocation>
</comment>
<reference evidence="11" key="1">
    <citation type="submission" date="2019-07" db="EMBL/GenBank/DDBJ databases">
        <title>Chitinimonas sp. nov., isolated from Ny-Alesund, arctica soil.</title>
        <authorList>
            <person name="Xu Q."/>
            <person name="Peng F."/>
        </authorList>
    </citation>
    <scope>NUCLEOTIDE SEQUENCE [LARGE SCALE GENOMIC DNA]</scope>
    <source>
        <strain evidence="11">R3-44</strain>
    </source>
</reference>
<dbReference type="Proteomes" id="UP000317550">
    <property type="component" value="Chromosome"/>
</dbReference>
<dbReference type="GO" id="GO:0005829">
    <property type="term" value="C:cytosol"/>
    <property type="evidence" value="ECO:0007669"/>
    <property type="project" value="TreeGrafter"/>
</dbReference>
<dbReference type="OrthoDB" id="9807434at2"/>
<evidence type="ECO:0000256" key="8">
    <source>
        <dbReference type="HAMAP-Rule" id="MF_00238"/>
    </source>
</evidence>
<dbReference type="CDD" id="cd02020">
    <property type="entry name" value="CMPK"/>
    <property type="match status" value="1"/>
</dbReference>
<dbReference type="EMBL" id="CP041730">
    <property type="protein sequence ID" value="QDQ28157.1"/>
    <property type="molecule type" value="Genomic_DNA"/>
</dbReference>
<dbReference type="EC" id="2.7.4.25" evidence="8"/>
<comment type="catalytic activity">
    <reaction evidence="6 8">
        <text>dCMP + ATP = dCDP + ADP</text>
        <dbReference type="Rhea" id="RHEA:25094"/>
        <dbReference type="ChEBI" id="CHEBI:30616"/>
        <dbReference type="ChEBI" id="CHEBI:57566"/>
        <dbReference type="ChEBI" id="CHEBI:58593"/>
        <dbReference type="ChEBI" id="CHEBI:456216"/>
        <dbReference type="EC" id="2.7.4.25"/>
    </reaction>
</comment>
<dbReference type="GO" id="GO:0015949">
    <property type="term" value="P:nucleobase-containing small molecule interconversion"/>
    <property type="evidence" value="ECO:0007669"/>
    <property type="project" value="TreeGrafter"/>
</dbReference>
<evidence type="ECO:0000256" key="3">
    <source>
        <dbReference type="ARBA" id="ARBA00022741"/>
    </source>
</evidence>
<keyword evidence="5 8" id="KW-0067">ATP-binding</keyword>
<evidence type="ECO:0000313" key="10">
    <source>
        <dbReference type="EMBL" id="QDQ28157.1"/>
    </source>
</evidence>
<keyword evidence="8" id="KW-0963">Cytoplasm</keyword>
<keyword evidence="11" id="KW-1185">Reference proteome</keyword>
<dbReference type="GO" id="GO:0036431">
    <property type="term" value="F:dCMP kinase activity"/>
    <property type="evidence" value="ECO:0007669"/>
    <property type="project" value="InterPro"/>
</dbReference>
<dbReference type="SUPFAM" id="SSF52540">
    <property type="entry name" value="P-loop containing nucleoside triphosphate hydrolases"/>
    <property type="match status" value="1"/>
</dbReference>
<dbReference type="InterPro" id="IPR027417">
    <property type="entry name" value="P-loop_NTPase"/>
</dbReference>
<evidence type="ECO:0000256" key="4">
    <source>
        <dbReference type="ARBA" id="ARBA00022777"/>
    </source>
</evidence>
<dbReference type="InterPro" id="IPR003136">
    <property type="entry name" value="Cytidylate_kin"/>
</dbReference>
<accession>A0A516SJ35</accession>
<evidence type="ECO:0000256" key="5">
    <source>
        <dbReference type="ARBA" id="ARBA00022840"/>
    </source>
</evidence>
<dbReference type="GO" id="GO:0006220">
    <property type="term" value="P:pyrimidine nucleotide metabolic process"/>
    <property type="evidence" value="ECO:0007669"/>
    <property type="project" value="UniProtKB-UniRule"/>
</dbReference>
<keyword evidence="2 8" id="KW-0808">Transferase</keyword>
<organism evidence="10 11">
    <name type="scientific">Chitinimonas arctica</name>
    <dbReference type="NCBI Taxonomy" id="2594795"/>
    <lineage>
        <taxon>Bacteria</taxon>
        <taxon>Pseudomonadati</taxon>
        <taxon>Pseudomonadota</taxon>
        <taxon>Betaproteobacteria</taxon>
        <taxon>Neisseriales</taxon>
        <taxon>Chitinibacteraceae</taxon>
        <taxon>Chitinimonas</taxon>
    </lineage>
</organism>
<evidence type="ECO:0000256" key="7">
    <source>
        <dbReference type="ARBA" id="ARBA00048478"/>
    </source>
</evidence>
<sequence length="226" mass="24291">MLEIPIPVIAIDGPSASGKGTVAARVAAALGWHYLDSGALYRLTALAARGRGIALDDEFAVSRVAAQLDATFLEGMILLEGEDATELIRDERVGEGASQVAVLPAVRTALLQRQRDFAKLPGLVADGRDMGSVVFPDASLKVFLTAGAAERASRRYKQLIAKGESVNIARILEDIEQRDARDKARTVAPLQQLPDARLLDTTELSIDIAVQTVLDWWKSASRNAFA</sequence>